<dbReference type="RefSeq" id="WP_205188517.1">
    <property type="nucleotide sequence ID" value="NZ_JAFBFC010000007.1"/>
</dbReference>
<dbReference type="SMART" id="SM00028">
    <property type="entry name" value="TPR"/>
    <property type="match status" value="4"/>
</dbReference>
<reference evidence="4 5" key="1">
    <citation type="submission" date="2021-01" db="EMBL/GenBank/DDBJ databases">
        <title>Genomic Encyclopedia of Type Strains, Phase IV (KMG-IV): sequencing the most valuable type-strain genomes for metagenomic binning, comparative biology and taxonomic classification.</title>
        <authorList>
            <person name="Goeker M."/>
        </authorList>
    </citation>
    <scope>NUCLEOTIDE SEQUENCE [LARGE SCALE GENOMIC DNA]</scope>
    <source>
        <strain evidence="4 5">DSM 104297</strain>
    </source>
</reference>
<comment type="caution">
    <text evidence="4">The sequence shown here is derived from an EMBL/GenBank/DDBJ whole genome shotgun (WGS) entry which is preliminary data.</text>
</comment>
<evidence type="ECO:0000313" key="4">
    <source>
        <dbReference type="EMBL" id="MBM7704514.1"/>
    </source>
</evidence>
<keyword evidence="2 3" id="KW-0802">TPR repeat</keyword>
<accession>A0ABS2QYE3</accession>
<proteinExistence type="predicted"/>
<protein>
    <submittedName>
        <fullName evidence="4">Tetratricopeptide (TPR) repeat protein</fullName>
    </submittedName>
</protein>
<dbReference type="Proteomes" id="UP000809829">
    <property type="component" value="Unassembled WGS sequence"/>
</dbReference>
<name>A0ABS2QYE3_9BACI</name>
<dbReference type="Pfam" id="PF14559">
    <property type="entry name" value="TPR_19"/>
    <property type="match status" value="1"/>
</dbReference>
<dbReference type="InterPro" id="IPR011990">
    <property type="entry name" value="TPR-like_helical_dom_sf"/>
</dbReference>
<evidence type="ECO:0000313" key="5">
    <source>
        <dbReference type="Proteomes" id="UP000809829"/>
    </source>
</evidence>
<dbReference type="PROSITE" id="PS50005">
    <property type="entry name" value="TPR"/>
    <property type="match status" value="1"/>
</dbReference>
<dbReference type="Gene3D" id="1.25.40.10">
    <property type="entry name" value="Tetratricopeptide repeat domain"/>
    <property type="match status" value="2"/>
</dbReference>
<feature type="repeat" description="TPR" evidence="3">
    <location>
        <begin position="21"/>
        <end position="54"/>
    </location>
</feature>
<dbReference type="PANTHER" id="PTHR44943:SF8">
    <property type="entry name" value="TPR REPEAT-CONTAINING PROTEIN MJ0263"/>
    <property type="match status" value="1"/>
</dbReference>
<dbReference type="EMBL" id="JAFBFC010000007">
    <property type="protein sequence ID" value="MBM7704514.1"/>
    <property type="molecule type" value="Genomic_DNA"/>
</dbReference>
<gene>
    <name evidence="4" type="ORF">JOC83_003371</name>
</gene>
<evidence type="ECO:0000256" key="3">
    <source>
        <dbReference type="PROSITE-ProRule" id="PRU00339"/>
    </source>
</evidence>
<evidence type="ECO:0000256" key="1">
    <source>
        <dbReference type="ARBA" id="ARBA00022737"/>
    </source>
</evidence>
<dbReference type="InterPro" id="IPR051685">
    <property type="entry name" value="Ycf3/AcsC/BcsC/TPR_MFPF"/>
</dbReference>
<organism evidence="4 5">
    <name type="scientific">Priestia iocasae</name>
    <dbReference type="NCBI Taxonomy" id="2291674"/>
    <lineage>
        <taxon>Bacteria</taxon>
        <taxon>Bacillati</taxon>
        <taxon>Bacillota</taxon>
        <taxon>Bacilli</taxon>
        <taxon>Bacillales</taxon>
        <taxon>Bacillaceae</taxon>
        <taxon>Priestia</taxon>
    </lineage>
</organism>
<dbReference type="InterPro" id="IPR019734">
    <property type="entry name" value="TPR_rpt"/>
</dbReference>
<evidence type="ECO:0000256" key="2">
    <source>
        <dbReference type="ARBA" id="ARBA00022803"/>
    </source>
</evidence>
<dbReference type="SUPFAM" id="SSF48452">
    <property type="entry name" value="TPR-like"/>
    <property type="match status" value="1"/>
</dbReference>
<sequence>MGKHSNAKSKIAQIVPFLQTGDYYFEKALKAYRKHDLHKAKRYLERAMQLDPKDPIVVCQLATVLTELGEYQQSNQLLFSVIHEMDEDMVDCYYFIANNYAHLGLFQEAQKYANRYMDQEEDGEFLEDAEDLLDLLSIEVEDDEDEFEQQDDLLIVKQEKAKLLLEQAKFEEAMELLNEIIEDYPQFWSAHNNLALTHFYLNHVDSAMAILDDVLQKNPGNLHALCNKLIFYYYCQQDRQVKELTEQLELVYPISIEHRYKLGATFALIGQYELAYKWLRQLYKTGFEGDSNFYYWLSHASYHVGNETLAKNVWVRVMEAMPEKEGEEPWLLIDQEETKLVQQIKRKCLSSSIEEQLHGLYLVTRLKEKEKFLLLEHVRLSLDGHSIIEEVYSYVWQDKQHVIFEVAELMEAEVEDKSQLSELLVFWFFVYTKVKEHEYDFQHVNVNGWASAVTYWWKKQKKEKVTQANMAVLYSISISTVSKYVKTVHTLLQ</sequence>
<dbReference type="PANTHER" id="PTHR44943">
    <property type="entry name" value="CELLULOSE SYNTHASE OPERON PROTEIN C"/>
    <property type="match status" value="1"/>
</dbReference>
<keyword evidence="5" id="KW-1185">Reference proteome</keyword>
<keyword evidence="1" id="KW-0677">Repeat</keyword>